<dbReference type="Gene3D" id="3.90.550.10">
    <property type="entry name" value="Spore Coat Polysaccharide Biosynthesis Protein SpsA, Chain A"/>
    <property type="match status" value="1"/>
</dbReference>
<evidence type="ECO:0000256" key="1">
    <source>
        <dbReference type="ARBA" id="ARBA00006739"/>
    </source>
</evidence>
<dbReference type="EMBL" id="JBBPCC010000020">
    <property type="protein sequence ID" value="MEK8131266.1"/>
    <property type="molecule type" value="Genomic_DNA"/>
</dbReference>
<dbReference type="Pfam" id="PF00535">
    <property type="entry name" value="Glycos_transf_2"/>
    <property type="match status" value="1"/>
</dbReference>
<dbReference type="InterPro" id="IPR029044">
    <property type="entry name" value="Nucleotide-diphossugar_trans"/>
</dbReference>
<evidence type="ECO:0000313" key="4">
    <source>
        <dbReference type="Proteomes" id="UP001469365"/>
    </source>
</evidence>
<accession>A0ABU9DSR2</accession>
<reference evidence="3 4" key="1">
    <citation type="submission" date="2024-04" db="EMBL/GenBank/DDBJ databases">
        <title>draft genome sequnece of Paenibacillus filicis.</title>
        <authorList>
            <person name="Kim D.-U."/>
        </authorList>
    </citation>
    <scope>NUCLEOTIDE SEQUENCE [LARGE SCALE GENOMIC DNA]</scope>
    <source>
        <strain evidence="3 4">KACC14197</strain>
    </source>
</reference>
<keyword evidence="3" id="KW-0808">Transferase</keyword>
<protein>
    <submittedName>
        <fullName evidence="3">Glycosyltransferase</fullName>
        <ecNumber evidence="3">2.4.-.-</ecNumber>
    </submittedName>
</protein>
<dbReference type="PANTHER" id="PTHR22916:SF3">
    <property type="entry name" value="UDP-GLCNAC:BETAGAL BETA-1,3-N-ACETYLGLUCOSAMINYLTRANSFERASE-LIKE PROTEIN 1"/>
    <property type="match status" value="1"/>
</dbReference>
<dbReference type="Proteomes" id="UP001469365">
    <property type="component" value="Unassembled WGS sequence"/>
</dbReference>
<name>A0ABU9DSR2_9BACL</name>
<dbReference type="GO" id="GO:0016757">
    <property type="term" value="F:glycosyltransferase activity"/>
    <property type="evidence" value="ECO:0007669"/>
    <property type="project" value="UniProtKB-KW"/>
</dbReference>
<sequence length="238" mass="27056">MYPKVSIVIPFYNDPYVGQAIQSALAQTYPNVEVILVNDGSTVYTNIVHLYADRICYLSKANGGTASALNHGIRMASGDYIAWLSSDDLFYPHKLMAQIPFMLERGAAVSFSSFDQIDAYNRVTLHHAVPQFPHYGLLVRAMIETNPVNGCTVVARKDVLIGFGLFDENLPYTQDYDMWIRLMLNDVHFHYYHSPLVQYRWHAAMGTELHRPAIAEETARVRGKYRHLLDAYARRHGG</sequence>
<dbReference type="EC" id="2.4.-.-" evidence="3"/>
<comment type="similarity">
    <text evidence="1">Belongs to the glycosyltransferase 2 family.</text>
</comment>
<dbReference type="PANTHER" id="PTHR22916">
    <property type="entry name" value="GLYCOSYLTRANSFERASE"/>
    <property type="match status" value="1"/>
</dbReference>
<evidence type="ECO:0000313" key="3">
    <source>
        <dbReference type="EMBL" id="MEK8131266.1"/>
    </source>
</evidence>
<proteinExistence type="inferred from homology"/>
<feature type="domain" description="Glycosyltransferase 2-like" evidence="2">
    <location>
        <begin position="6"/>
        <end position="135"/>
    </location>
</feature>
<organism evidence="3 4">
    <name type="scientific">Paenibacillus filicis</name>
    <dbReference type="NCBI Taxonomy" id="669464"/>
    <lineage>
        <taxon>Bacteria</taxon>
        <taxon>Bacillati</taxon>
        <taxon>Bacillota</taxon>
        <taxon>Bacilli</taxon>
        <taxon>Bacillales</taxon>
        <taxon>Paenibacillaceae</taxon>
        <taxon>Paenibacillus</taxon>
    </lineage>
</organism>
<gene>
    <name evidence="3" type="ORF">WMW72_25495</name>
</gene>
<keyword evidence="3" id="KW-0328">Glycosyltransferase</keyword>
<keyword evidence="4" id="KW-1185">Reference proteome</keyword>
<evidence type="ECO:0000259" key="2">
    <source>
        <dbReference type="Pfam" id="PF00535"/>
    </source>
</evidence>
<dbReference type="SUPFAM" id="SSF53448">
    <property type="entry name" value="Nucleotide-diphospho-sugar transferases"/>
    <property type="match status" value="1"/>
</dbReference>
<comment type="caution">
    <text evidence="3">The sequence shown here is derived from an EMBL/GenBank/DDBJ whole genome shotgun (WGS) entry which is preliminary data.</text>
</comment>
<dbReference type="InterPro" id="IPR001173">
    <property type="entry name" value="Glyco_trans_2-like"/>
</dbReference>
<dbReference type="RefSeq" id="WP_341418402.1">
    <property type="nucleotide sequence ID" value="NZ_JBBPCC010000020.1"/>
</dbReference>